<accession>A0ABM1F0Q7</accession>
<dbReference type="CDD" id="cd02440">
    <property type="entry name" value="AdoMet_MTases"/>
    <property type="match status" value="1"/>
</dbReference>
<evidence type="ECO:0000256" key="2">
    <source>
        <dbReference type="ARBA" id="ARBA00038188"/>
    </source>
</evidence>
<name>A0ABM1F0Q7_PRICU</name>
<dbReference type="InterPro" id="IPR041698">
    <property type="entry name" value="Methyltransf_25"/>
</dbReference>
<evidence type="ECO:0000313" key="4">
    <source>
        <dbReference type="Proteomes" id="UP000695022"/>
    </source>
</evidence>
<dbReference type="RefSeq" id="XP_014678028.1">
    <property type="nucleotide sequence ID" value="XM_014822542.1"/>
</dbReference>
<gene>
    <name evidence="5" type="primary">LOC106817838</name>
</gene>
<dbReference type="Proteomes" id="UP000695022">
    <property type="component" value="Unplaced"/>
</dbReference>
<sequence length="349" mass="38925">MKACECVLILMPVVGNSRPVYEAHEKMASAAGGDCSHDCKHGDSHHEHEPEECPHTCKHSDADPCTTDPGVEDSCDYDRMIFAEIEAMGYKDSDTIKPEDLFEHDMMHFMGTAPMDAAIQHLKIDASHKVLDVGSGYGGPARYLVLKTGCSVVGVDSTQTSHDIGQTLTKRCEMADKVSHVCGKMEDIDIGKDKFDSALVVMTLFHVKWETRVKLLENVGRHLKPGGRLMVEEWVKKSDLSDEQVAYITKCGAPFITPETIATIEEEKKFLQDAGFKVSAVQDISEDMQAAAFHEVEKLQKNKEKFVRLHGQAMYDDNLPFYQLLTELWPLGYLFCVRVIAQNGSDIPK</sequence>
<organism evidence="4 5">
    <name type="scientific">Priapulus caudatus</name>
    <name type="common">Priapulid worm</name>
    <dbReference type="NCBI Taxonomy" id="37621"/>
    <lineage>
        <taxon>Eukaryota</taxon>
        <taxon>Metazoa</taxon>
        <taxon>Ecdysozoa</taxon>
        <taxon>Scalidophora</taxon>
        <taxon>Priapulida</taxon>
        <taxon>Priapulimorpha</taxon>
        <taxon>Priapulimorphida</taxon>
        <taxon>Priapulidae</taxon>
        <taxon>Priapulus</taxon>
    </lineage>
</organism>
<dbReference type="PANTHER" id="PTHR44068:SF1">
    <property type="entry name" value="HYPOTHETICAL LOC100005854"/>
    <property type="match status" value="1"/>
</dbReference>
<dbReference type="SUPFAM" id="SSF53335">
    <property type="entry name" value="S-adenosyl-L-methionine-dependent methyltransferases"/>
    <property type="match status" value="1"/>
</dbReference>
<evidence type="ECO:0000259" key="3">
    <source>
        <dbReference type="Pfam" id="PF13649"/>
    </source>
</evidence>
<dbReference type="GeneID" id="106817838"/>
<reference evidence="5" key="1">
    <citation type="submission" date="2025-08" db="UniProtKB">
        <authorList>
            <consortium name="RefSeq"/>
        </authorList>
    </citation>
    <scope>IDENTIFICATION</scope>
</reference>
<dbReference type="Pfam" id="PF13649">
    <property type="entry name" value="Methyltransf_25"/>
    <property type="match status" value="1"/>
</dbReference>
<dbReference type="InterPro" id="IPR050447">
    <property type="entry name" value="Erg6_SMT_methyltransf"/>
</dbReference>
<dbReference type="Gene3D" id="3.40.50.150">
    <property type="entry name" value="Vaccinia Virus protein VP39"/>
    <property type="match status" value="1"/>
</dbReference>
<dbReference type="InterPro" id="IPR029063">
    <property type="entry name" value="SAM-dependent_MTases_sf"/>
</dbReference>
<evidence type="ECO:0000256" key="1">
    <source>
        <dbReference type="ARBA" id="ARBA00022679"/>
    </source>
</evidence>
<comment type="similarity">
    <text evidence="2">Belongs to the class I-like SAM-binding methyltransferase superfamily. Erg6/SMT family.</text>
</comment>
<dbReference type="PANTHER" id="PTHR44068">
    <property type="entry name" value="ZGC:194242"/>
    <property type="match status" value="1"/>
</dbReference>
<keyword evidence="1" id="KW-0808">Transferase</keyword>
<protein>
    <submittedName>
        <fullName evidence="5">Phosphoethanolamine N-methyltransferase 3-like</fullName>
    </submittedName>
</protein>
<evidence type="ECO:0000313" key="5">
    <source>
        <dbReference type="RefSeq" id="XP_014678028.1"/>
    </source>
</evidence>
<keyword evidence="4" id="KW-1185">Reference proteome</keyword>
<feature type="domain" description="Methyltransferase" evidence="3">
    <location>
        <begin position="130"/>
        <end position="227"/>
    </location>
</feature>
<proteinExistence type="inferred from homology"/>